<dbReference type="SUPFAM" id="SSF46894">
    <property type="entry name" value="C-terminal effector domain of the bipartite response regulators"/>
    <property type="match status" value="1"/>
</dbReference>
<evidence type="ECO:0000259" key="3">
    <source>
        <dbReference type="SMART" id="SM01043"/>
    </source>
</evidence>
<dbReference type="InterPro" id="IPR019734">
    <property type="entry name" value="TPR_rpt"/>
</dbReference>
<dbReference type="GO" id="GO:0006355">
    <property type="term" value="P:regulation of DNA-templated transcription"/>
    <property type="evidence" value="ECO:0007669"/>
    <property type="project" value="InterPro"/>
</dbReference>
<dbReference type="AlphaFoldDB" id="A0A6S7AV89"/>
<evidence type="ECO:0000256" key="1">
    <source>
        <dbReference type="PROSITE-ProRule" id="PRU00339"/>
    </source>
</evidence>
<proteinExistence type="predicted"/>
<organism evidence="4 5">
    <name type="scientific">Pararobbsia alpina</name>
    <dbReference type="NCBI Taxonomy" id="621374"/>
    <lineage>
        <taxon>Bacteria</taxon>
        <taxon>Pseudomonadati</taxon>
        <taxon>Pseudomonadota</taxon>
        <taxon>Betaproteobacteria</taxon>
        <taxon>Burkholderiales</taxon>
        <taxon>Burkholderiaceae</taxon>
        <taxon>Pararobbsia</taxon>
    </lineage>
</organism>
<dbReference type="Gene3D" id="1.25.40.10">
    <property type="entry name" value="Tetratricopeptide repeat domain"/>
    <property type="match status" value="2"/>
</dbReference>
<dbReference type="SMART" id="SM01043">
    <property type="entry name" value="BTAD"/>
    <property type="match status" value="1"/>
</dbReference>
<feature type="repeat" description="TPR" evidence="1">
    <location>
        <begin position="338"/>
        <end position="371"/>
    </location>
</feature>
<dbReference type="InterPro" id="IPR005158">
    <property type="entry name" value="BTAD"/>
</dbReference>
<gene>
    <name evidence="4" type="ORF">LMG28138_00592</name>
</gene>
<name>A0A6S7AV89_9BURK</name>
<evidence type="ECO:0000256" key="2">
    <source>
        <dbReference type="SAM" id="MobiDB-lite"/>
    </source>
</evidence>
<dbReference type="GO" id="GO:0003677">
    <property type="term" value="F:DNA binding"/>
    <property type="evidence" value="ECO:0007669"/>
    <property type="project" value="InterPro"/>
</dbReference>
<dbReference type="PANTHER" id="PTHR35807">
    <property type="entry name" value="TRANSCRIPTIONAL REGULATOR REDD-RELATED"/>
    <property type="match status" value="1"/>
</dbReference>
<dbReference type="Pfam" id="PF03704">
    <property type="entry name" value="BTAD"/>
    <property type="match status" value="1"/>
</dbReference>
<feature type="region of interest" description="Disordered" evidence="2">
    <location>
        <begin position="271"/>
        <end position="332"/>
    </location>
</feature>
<dbReference type="InterPro" id="IPR016032">
    <property type="entry name" value="Sig_transdc_resp-reg_C-effctor"/>
</dbReference>
<keyword evidence="5" id="KW-1185">Reference proteome</keyword>
<protein>
    <recommendedName>
        <fullName evidence="3">Bacterial transcriptional activator domain-containing protein</fullName>
    </recommendedName>
</protein>
<dbReference type="InterPro" id="IPR036388">
    <property type="entry name" value="WH-like_DNA-bd_sf"/>
</dbReference>
<feature type="domain" description="Bacterial transcriptional activator" evidence="3">
    <location>
        <begin position="101"/>
        <end position="262"/>
    </location>
</feature>
<sequence>MPHSAPTVSLFLLGPPRIERAGAAPALKYNRARALLAYLALEPGFHTRDSLADLLWPQEHTPQGRDKLKRMLFELREALGDRCIEGDRHVVRLAPSSMVWVDALAFEADTDPVLPAPPPPPAVGVEAESVARGWRDALDRCARAVDLYRGPLLQGLRIDDAPDFDAWLDGQREAYVRRLVLALSRLARGRAQHGRLGDALGHARRLVDIAPHHEAGWQLLIDLLMQAGRREEALHELDRCRRALARELDAEPQPATLALFDLSNESARSADAAGLATPRTESASGLPATSKVSSPVGRSAVAPRPSSLSSGDTTRPAGRRPQPVRKSRAHTDASVPRAYARFAMGVAHLLQDRLCHATRAFEGALRTQPDEIVDLSFGADVRSMAWSLLSITHWRAGHQTAALEAGELAVERARRVGDPHTLAQALLGAGVLCQLRAASEQTLDYTAEILDIAEHNAMPAWKLAATALSGWAMAALGDLEAIDDARTAARALAVQMGTVETLLLSLLQGPAS</sequence>
<reference evidence="4 5" key="1">
    <citation type="submission" date="2020-04" db="EMBL/GenBank/DDBJ databases">
        <authorList>
            <person name="De Canck E."/>
        </authorList>
    </citation>
    <scope>NUCLEOTIDE SEQUENCE [LARGE SCALE GENOMIC DNA]</scope>
    <source>
        <strain evidence="4 5">LMG 28138</strain>
    </source>
</reference>
<dbReference type="EMBL" id="CADIKM010000002">
    <property type="protein sequence ID" value="CAB3778781.1"/>
    <property type="molecule type" value="Genomic_DNA"/>
</dbReference>
<evidence type="ECO:0000313" key="4">
    <source>
        <dbReference type="EMBL" id="CAB3778781.1"/>
    </source>
</evidence>
<dbReference type="SUPFAM" id="SSF48452">
    <property type="entry name" value="TPR-like"/>
    <property type="match status" value="2"/>
</dbReference>
<dbReference type="InterPro" id="IPR011990">
    <property type="entry name" value="TPR-like_helical_dom_sf"/>
</dbReference>
<evidence type="ECO:0000313" key="5">
    <source>
        <dbReference type="Proteomes" id="UP000494115"/>
    </source>
</evidence>
<dbReference type="RefSeq" id="WP_175103143.1">
    <property type="nucleotide sequence ID" value="NZ_CADIKM010000002.1"/>
</dbReference>
<dbReference type="PROSITE" id="PS50005">
    <property type="entry name" value="TPR"/>
    <property type="match status" value="1"/>
</dbReference>
<accession>A0A6S7AV89</accession>
<dbReference type="InterPro" id="IPR051677">
    <property type="entry name" value="AfsR-DnrI-RedD_regulator"/>
</dbReference>
<keyword evidence="1" id="KW-0802">TPR repeat</keyword>
<dbReference type="Proteomes" id="UP000494115">
    <property type="component" value="Unassembled WGS sequence"/>
</dbReference>
<dbReference type="Gene3D" id="1.10.10.10">
    <property type="entry name" value="Winged helix-like DNA-binding domain superfamily/Winged helix DNA-binding domain"/>
    <property type="match status" value="1"/>
</dbReference>